<name>A0A380P3Z9_WEIVI</name>
<organism evidence="1 2">
    <name type="scientific">Weissella viridescens</name>
    <name type="common">Lactobacillus viridescens</name>
    <dbReference type="NCBI Taxonomy" id="1629"/>
    <lineage>
        <taxon>Bacteria</taxon>
        <taxon>Bacillati</taxon>
        <taxon>Bacillota</taxon>
        <taxon>Bacilli</taxon>
        <taxon>Lactobacillales</taxon>
        <taxon>Lactobacillaceae</taxon>
        <taxon>Weissella</taxon>
    </lineage>
</organism>
<sequence length="75" mass="8923">MDKISHVDWLRILVRFILNTSTPDDEALLDRLPEFDWPYERAVLHYQDAEFKEHMNIQVPLDNGQFAMGVTYEVE</sequence>
<protein>
    <submittedName>
        <fullName evidence="1">Uncharacterized protein</fullName>
    </submittedName>
</protein>
<accession>A0A380P3Z9</accession>
<evidence type="ECO:0000313" key="1">
    <source>
        <dbReference type="EMBL" id="SUP59544.1"/>
    </source>
</evidence>
<dbReference type="EMBL" id="UHIV01000004">
    <property type="protein sequence ID" value="SUP59544.1"/>
    <property type="molecule type" value="Genomic_DNA"/>
</dbReference>
<gene>
    <name evidence="1" type="ORF">NCTC13645_01802</name>
</gene>
<reference evidence="1 2" key="1">
    <citation type="submission" date="2018-06" db="EMBL/GenBank/DDBJ databases">
        <authorList>
            <consortium name="Pathogen Informatics"/>
            <person name="Doyle S."/>
        </authorList>
    </citation>
    <scope>NUCLEOTIDE SEQUENCE [LARGE SCALE GENOMIC DNA]</scope>
    <source>
        <strain evidence="1 2">NCTC13645</strain>
    </source>
</reference>
<dbReference type="AlphaFoldDB" id="A0A380P3Z9"/>
<dbReference type="Proteomes" id="UP000254621">
    <property type="component" value="Unassembled WGS sequence"/>
</dbReference>
<evidence type="ECO:0000313" key="2">
    <source>
        <dbReference type="Proteomes" id="UP000254621"/>
    </source>
</evidence>
<proteinExistence type="predicted"/>